<dbReference type="EMBL" id="MHIY01000002">
    <property type="protein sequence ID" value="OGY60345.1"/>
    <property type="molecule type" value="Genomic_DNA"/>
</dbReference>
<evidence type="ECO:0000313" key="1">
    <source>
        <dbReference type="EMBL" id="OGY60345.1"/>
    </source>
</evidence>
<reference evidence="1 2" key="1">
    <citation type="journal article" date="2016" name="Nat. Commun.">
        <title>Thousands of microbial genomes shed light on interconnected biogeochemical processes in an aquifer system.</title>
        <authorList>
            <person name="Anantharaman K."/>
            <person name="Brown C.T."/>
            <person name="Hug L.A."/>
            <person name="Sharon I."/>
            <person name="Castelle C.J."/>
            <person name="Probst A.J."/>
            <person name="Thomas B.C."/>
            <person name="Singh A."/>
            <person name="Wilkins M.J."/>
            <person name="Karaoz U."/>
            <person name="Brodie E.L."/>
            <person name="Williams K.H."/>
            <person name="Hubbard S.S."/>
            <person name="Banfield J.F."/>
        </authorList>
    </citation>
    <scope>NUCLEOTIDE SEQUENCE [LARGE SCALE GENOMIC DNA]</scope>
</reference>
<proteinExistence type="predicted"/>
<dbReference type="Proteomes" id="UP000178744">
    <property type="component" value="Unassembled WGS sequence"/>
</dbReference>
<accession>A0A1G1Z6U3</accession>
<name>A0A1G1Z6U3_9BACT</name>
<dbReference type="AlphaFoldDB" id="A0A1G1Z6U3"/>
<protein>
    <submittedName>
        <fullName evidence="1">Uncharacterized protein</fullName>
    </submittedName>
</protein>
<comment type="caution">
    <text evidence="1">The sequence shown here is derived from an EMBL/GenBank/DDBJ whole genome shotgun (WGS) entry which is preliminary data.</text>
</comment>
<organism evidence="1 2">
    <name type="scientific">Candidatus Colwellbacteria bacterium RIFCSPLOWO2_01_FULL_48_10</name>
    <dbReference type="NCBI Taxonomy" id="1797690"/>
    <lineage>
        <taxon>Bacteria</taxon>
        <taxon>Candidatus Colwelliibacteriota</taxon>
    </lineage>
</organism>
<sequence length="64" mass="7287">MALGPHYGTFPAEVRKEDTWVLAVQRHSAGRYKAPEKSNLTRISTRKALNYIVAKRILCAMIRT</sequence>
<evidence type="ECO:0000313" key="2">
    <source>
        <dbReference type="Proteomes" id="UP000178744"/>
    </source>
</evidence>
<gene>
    <name evidence="1" type="ORF">A3B23_01415</name>
</gene>